<keyword evidence="1" id="KW-1133">Transmembrane helix</keyword>
<evidence type="ECO:0000256" key="1">
    <source>
        <dbReference type="SAM" id="Phobius"/>
    </source>
</evidence>
<accession>A0A5C8K9N5</accession>
<dbReference type="AlphaFoldDB" id="A0A5C8K9N5"/>
<keyword evidence="1" id="KW-0472">Membrane</keyword>
<feature type="transmembrane region" description="Helical" evidence="1">
    <location>
        <begin position="12"/>
        <end position="34"/>
    </location>
</feature>
<dbReference type="Proteomes" id="UP000321926">
    <property type="component" value="Unassembled WGS sequence"/>
</dbReference>
<dbReference type="RefSeq" id="WP_147921190.1">
    <property type="nucleotide sequence ID" value="NZ_VRTY01000023.1"/>
</dbReference>
<organism evidence="2 3">
    <name type="scientific">Pontibacter qinzhouensis</name>
    <dbReference type="NCBI Taxonomy" id="2603253"/>
    <lineage>
        <taxon>Bacteria</taxon>
        <taxon>Pseudomonadati</taxon>
        <taxon>Bacteroidota</taxon>
        <taxon>Cytophagia</taxon>
        <taxon>Cytophagales</taxon>
        <taxon>Hymenobacteraceae</taxon>
        <taxon>Pontibacter</taxon>
    </lineage>
</organism>
<keyword evidence="3" id="KW-1185">Reference proteome</keyword>
<dbReference type="OrthoDB" id="1122768at2"/>
<dbReference type="InterPro" id="IPR025250">
    <property type="entry name" value="DUF4199"/>
</dbReference>
<gene>
    <name evidence="2" type="ORF">FVR03_07835</name>
</gene>
<feature type="transmembrane region" description="Helical" evidence="1">
    <location>
        <begin position="78"/>
        <end position="98"/>
    </location>
</feature>
<feature type="transmembrane region" description="Helical" evidence="1">
    <location>
        <begin position="40"/>
        <end position="57"/>
    </location>
</feature>
<keyword evidence="1" id="KW-0812">Transmembrane</keyword>
<dbReference type="Gene3D" id="1.10.1760.20">
    <property type="match status" value="1"/>
</dbReference>
<dbReference type="Pfam" id="PF13858">
    <property type="entry name" value="DUF4199"/>
    <property type="match status" value="1"/>
</dbReference>
<dbReference type="EMBL" id="VRTY01000023">
    <property type="protein sequence ID" value="TXK48600.1"/>
    <property type="molecule type" value="Genomic_DNA"/>
</dbReference>
<sequence length="172" mass="18705">MIEKQPSVASVALKYGLAGGVIAVLYSAILMIFGQSTNKWLAFLSYFILVGAMVVAMQQFKKENQGFMSYGQGLGLGTLVATIIGVLSGVFTVIYTTFVDPDYMANIMDQQRMELEDRGMSDEQIDAALAIGESMSGPFMTLVMSIFGFALIGLLLSLVISAIMKKNRPQFE</sequence>
<feature type="transmembrane region" description="Helical" evidence="1">
    <location>
        <begin position="139"/>
        <end position="164"/>
    </location>
</feature>
<comment type="caution">
    <text evidence="2">The sequence shown here is derived from an EMBL/GenBank/DDBJ whole genome shotgun (WGS) entry which is preliminary data.</text>
</comment>
<protein>
    <submittedName>
        <fullName evidence="2">DUF4199 domain-containing protein</fullName>
    </submittedName>
</protein>
<proteinExistence type="predicted"/>
<reference evidence="2 3" key="1">
    <citation type="submission" date="2019-08" db="EMBL/GenBank/DDBJ databases">
        <authorList>
            <person name="Shi S."/>
        </authorList>
    </citation>
    <scope>NUCLEOTIDE SEQUENCE [LARGE SCALE GENOMIC DNA]</scope>
    <source>
        <strain evidence="2 3">GY10130</strain>
    </source>
</reference>
<evidence type="ECO:0000313" key="2">
    <source>
        <dbReference type="EMBL" id="TXK48600.1"/>
    </source>
</evidence>
<name>A0A5C8K9N5_9BACT</name>
<evidence type="ECO:0000313" key="3">
    <source>
        <dbReference type="Proteomes" id="UP000321926"/>
    </source>
</evidence>